<dbReference type="GO" id="GO:0005509">
    <property type="term" value="F:calcium ion binding"/>
    <property type="evidence" value="ECO:0007669"/>
    <property type="project" value="InterPro"/>
</dbReference>
<dbReference type="EMBL" id="JAGDFL010000210">
    <property type="protein sequence ID" value="KAG7395374.1"/>
    <property type="molecule type" value="Genomic_DNA"/>
</dbReference>
<organism evidence="2 3">
    <name type="scientific">Phytophthora boehmeriae</name>
    <dbReference type="NCBI Taxonomy" id="109152"/>
    <lineage>
        <taxon>Eukaryota</taxon>
        <taxon>Sar</taxon>
        <taxon>Stramenopiles</taxon>
        <taxon>Oomycota</taxon>
        <taxon>Peronosporomycetes</taxon>
        <taxon>Peronosporales</taxon>
        <taxon>Peronosporaceae</taxon>
        <taxon>Phytophthora</taxon>
    </lineage>
</organism>
<comment type="caution">
    <text evidence="2">The sequence shown here is derived from an EMBL/GenBank/DDBJ whole genome shotgun (WGS) entry which is preliminary data.</text>
</comment>
<dbReference type="GO" id="GO:0005576">
    <property type="term" value="C:extracellular region"/>
    <property type="evidence" value="ECO:0007669"/>
    <property type="project" value="InterPro"/>
</dbReference>
<keyword evidence="1" id="KW-0732">Signal</keyword>
<proteinExistence type="predicted"/>
<evidence type="ECO:0000256" key="1">
    <source>
        <dbReference type="SAM" id="SignalP"/>
    </source>
</evidence>
<reference evidence="2" key="1">
    <citation type="submission" date="2021-02" db="EMBL/GenBank/DDBJ databases">
        <authorList>
            <person name="Palmer J.M."/>
        </authorList>
    </citation>
    <scope>NUCLEOTIDE SEQUENCE</scope>
    <source>
        <strain evidence="2">SCRP23</strain>
    </source>
</reference>
<feature type="chain" id="PRO_5035823655" description="Phospholipase A2" evidence="1">
    <location>
        <begin position="20"/>
        <end position="246"/>
    </location>
</feature>
<protein>
    <recommendedName>
        <fullName evidence="4">Phospholipase A2</fullName>
    </recommendedName>
</protein>
<evidence type="ECO:0008006" key="4">
    <source>
        <dbReference type="Google" id="ProtNLM"/>
    </source>
</evidence>
<dbReference type="Pfam" id="PF06951">
    <property type="entry name" value="PLA2G12"/>
    <property type="match status" value="1"/>
</dbReference>
<feature type="signal peptide" evidence="1">
    <location>
        <begin position="1"/>
        <end position="19"/>
    </location>
</feature>
<dbReference type="PROSITE" id="PS51257">
    <property type="entry name" value="PROKAR_LIPOPROTEIN"/>
    <property type="match status" value="1"/>
</dbReference>
<sequence>MSARRLPLLCCVFLSSCMAAMPDFSQFGGFNNPCAPFTCSGKQTPVPRKDFVFTANGCGTAAMPISATAEFQECCNWHDACYSTCGMKKLKCEKRLEKCMTGKCNAVADPNEREECHSTAKLFSFGANMIACPAYQESQKEACECVANDQVAGANRARLVHFLTENGAPAKDLEDQEMDKLLAKYEGQEPTMFLRLLKKYPKALKRDPTKANFMDDIMKNGGGVKEETTRKTKTEKIIPVDEHVEL</sequence>
<keyword evidence="3" id="KW-1185">Reference proteome</keyword>
<dbReference type="GO" id="GO:0004623">
    <property type="term" value="F:phospholipase A2 activity"/>
    <property type="evidence" value="ECO:0007669"/>
    <property type="project" value="InterPro"/>
</dbReference>
<dbReference type="Proteomes" id="UP000693981">
    <property type="component" value="Unassembled WGS sequence"/>
</dbReference>
<name>A0A8T1WS05_9STRA</name>
<gene>
    <name evidence="2" type="ORF">PHYBOEH_003884</name>
</gene>
<dbReference type="AlphaFoldDB" id="A0A8T1WS05"/>
<dbReference type="InterPro" id="IPR010711">
    <property type="entry name" value="PLA2G12"/>
</dbReference>
<accession>A0A8T1WS05</accession>
<dbReference type="GO" id="GO:0016042">
    <property type="term" value="P:lipid catabolic process"/>
    <property type="evidence" value="ECO:0007669"/>
    <property type="project" value="InterPro"/>
</dbReference>
<dbReference type="PANTHER" id="PTHR12824">
    <property type="entry name" value="GROUP XII SECRETORY PHOSPHOLIPASE A2 FAMILY MEMBER"/>
    <property type="match status" value="1"/>
</dbReference>
<dbReference type="OrthoDB" id="3935740at2759"/>
<evidence type="ECO:0000313" key="3">
    <source>
        <dbReference type="Proteomes" id="UP000693981"/>
    </source>
</evidence>
<evidence type="ECO:0000313" key="2">
    <source>
        <dbReference type="EMBL" id="KAG7395374.1"/>
    </source>
</evidence>
<dbReference type="PANTHER" id="PTHR12824:SF8">
    <property type="entry name" value="GXIVSPLA2, ISOFORM A"/>
    <property type="match status" value="1"/>
</dbReference>